<evidence type="ECO:0000313" key="3">
    <source>
        <dbReference type="Proteomes" id="UP000054937"/>
    </source>
</evidence>
<dbReference type="Proteomes" id="UP000054937">
    <property type="component" value="Unassembled WGS sequence"/>
</dbReference>
<name>A0A0V0QW13_PSEPJ</name>
<gene>
    <name evidence="2" type="ORF">PPERSA_10414</name>
</gene>
<dbReference type="AlphaFoldDB" id="A0A0V0QW13"/>
<comment type="caution">
    <text evidence="2">The sequence shown here is derived from an EMBL/GenBank/DDBJ whole genome shotgun (WGS) entry which is preliminary data.</text>
</comment>
<feature type="signal peptide" evidence="1">
    <location>
        <begin position="1"/>
        <end position="24"/>
    </location>
</feature>
<proteinExistence type="predicted"/>
<organism evidence="2 3">
    <name type="scientific">Pseudocohnilembus persalinus</name>
    <name type="common">Ciliate</name>
    <dbReference type="NCBI Taxonomy" id="266149"/>
    <lineage>
        <taxon>Eukaryota</taxon>
        <taxon>Sar</taxon>
        <taxon>Alveolata</taxon>
        <taxon>Ciliophora</taxon>
        <taxon>Intramacronucleata</taxon>
        <taxon>Oligohymenophorea</taxon>
        <taxon>Scuticociliatia</taxon>
        <taxon>Philasterida</taxon>
        <taxon>Pseudocohnilembidae</taxon>
        <taxon>Pseudocohnilembus</taxon>
    </lineage>
</organism>
<evidence type="ECO:0000313" key="2">
    <source>
        <dbReference type="EMBL" id="KRX06556.1"/>
    </source>
</evidence>
<keyword evidence="1" id="KW-0732">Signal</keyword>
<dbReference type="EMBL" id="LDAU01000095">
    <property type="protein sequence ID" value="KRX06556.1"/>
    <property type="molecule type" value="Genomic_DNA"/>
</dbReference>
<dbReference type="InParanoid" id="A0A0V0QW13"/>
<protein>
    <recommendedName>
        <fullName evidence="4">Transmembrane protein</fullName>
    </recommendedName>
</protein>
<accession>A0A0V0QW13</accession>
<keyword evidence="3" id="KW-1185">Reference proteome</keyword>
<feature type="chain" id="PRO_5006867622" description="Transmembrane protein" evidence="1">
    <location>
        <begin position="25"/>
        <end position="445"/>
    </location>
</feature>
<evidence type="ECO:0000256" key="1">
    <source>
        <dbReference type="SAM" id="SignalP"/>
    </source>
</evidence>
<evidence type="ECO:0008006" key="4">
    <source>
        <dbReference type="Google" id="ProtNLM"/>
    </source>
</evidence>
<reference evidence="2 3" key="1">
    <citation type="journal article" date="2015" name="Sci. Rep.">
        <title>Genome of the facultative scuticociliatosis pathogen Pseudocohnilembus persalinus provides insight into its virulence through horizontal gene transfer.</title>
        <authorList>
            <person name="Xiong J."/>
            <person name="Wang G."/>
            <person name="Cheng J."/>
            <person name="Tian M."/>
            <person name="Pan X."/>
            <person name="Warren A."/>
            <person name="Jiang C."/>
            <person name="Yuan D."/>
            <person name="Miao W."/>
        </authorList>
    </citation>
    <scope>NUCLEOTIDE SEQUENCE [LARGE SCALE GENOMIC DNA]</scope>
    <source>
        <strain evidence="2">36N120E</strain>
    </source>
</reference>
<sequence>MRNNSLQILLVAILFVTLNNFCQCYIKYDVNKVSEWKSNDITDSENFKVQNTYSNQNWQNSQSLKLSDSKIVMTIFGQRESKSKNILDQQLAVFDNKGNIVQSLVFENVKKYQTALSLTNVKGEFLFVYSDNVQIYMTFYDEELQVKRGSQNQQLVAYDSEKDNVQPIISVGKDLIYIQFMVIKDKNLILQVYVLDLSDQSKYTIQKTHTYSNYKIEYIYANSIQAYNDNTAIVHYFAKNDKDEDTLVQLKYDSKGSLKSGYPKELDIDLNLETEEVYWRWYSILHEDQKTSTFLASNNNDDLMIYTFGKDGKQICQNIYDLKDYLNYNYYYDIHGDQGWLYLQDKVNKEGHFTLFDPKNCSVNLKKLSGTEIFLGLAGSFLDQKNREILMIELGSLKDSTKQESYQGMMYKIGKFENKKDDDDNQAVIVGVQFLGFIIGILFLI</sequence>